<dbReference type="RefSeq" id="WP_158956373.1">
    <property type="nucleotide sequence ID" value="NZ_CP046915.1"/>
</dbReference>
<sequence>MRSTSPTVSAFSHDDWLRQLSGVKLTHTVHVVSDPNATVASAAAAALKAAHGKVERWATSRFNDVLEHRIDVAEMTERAALDLRERLAALDGVVRAKVVHHLLRG</sequence>
<dbReference type="KEGG" id="pacs:FAZ98_28535"/>
<dbReference type="Proteomes" id="UP000433577">
    <property type="component" value="Chromosome 3"/>
</dbReference>
<gene>
    <name evidence="1" type="ORF">FAZ98_28535</name>
</gene>
<reference evidence="1 2" key="1">
    <citation type="submission" date="2019-12" db="EMBL/GenBank/DDBJ databases">
        <title>Paraburkholderia acidiphila 7Q-K02 sp. nov and Paraburkholderia acidisoli DHF22 sp. nov., two strains isolated from forest soil.</title>
        <authorList>
            <person name="Gao Z."/>
            <person name="Qiu L."/>
        </authorList>
    </citation>
    <scope>NUCLEOTIDE SEQUENCE [LARGE SCALE GENOMIC DNA]</scope>
    <source>
        <strain evidence="1 2">DHF22</strain>
    </source>
</reference>
<protein>
    <submittedName>
        <fullName evidence="1">Uncharacterized protein</fullName>
    </submittedName>
</protein>
<evidence type="ECO:0000313" key="2">
    <source>
        <dbReference type="Proteomes" id="UP000433577"/>
    </source>
</evidence>
<dbReference type="OrthoDB" id="9006718at2"/>
<accession>A0A7Z2GPS0</accession>
<proteinExistence type="predicted"/>
<keyword evidence="2" id="KW-1185">Reference proteome</keyword>
<organism evidence="1 2">
    <name type="scientific">Paraburkholderia acidisoli</name>
    <dbReference type="NCBI Taxonomy" id="2571748"/>
    <lineage>
        <taxon>Bacteria</taxon>
        <taxon>Pseudomonadati</taxon>
        <taxon>Pseudomonadota</taxon>
        <taxon>Betaproteobacteria</taxon>
        <taxon>Burkholderiales</taxon>
        <taxon>Burkholderiaceae</taxon>
        <taxon>Paraburkholderia</taxon>
    </lineage>
</organism>
<name>A0A7Z2GPS0_9BURK</name>
<dbReference type="EMBL" id="CP046915">
    <property type="protein sequence ID" value="QGZ65685.1"/>
    <property type="molecule type" value="Genomic_DNA"/>
</dbReference>
<evidence type="ECO:0000313" key="1">
    <source>
        <dbReference type="EMBL" id="QGZ65685.1"/>
    </source>
</evidence>
<dbReference type="AlphaFoldDB" id="A0A7Z2GPS0"/>